<evidence type="ECO:0000256" key="1">
    <source>
        <dbReference type="ARBA" id="ARBA00023015"/>
    </source>
</evidence>
<dbReference type="InterPro" id="IPR018060">
    <property type="entry name" value="HTH_AraC"/>
</dbReference>
<feature type="domain" description="HTH araC/xylS-type" evidence="4">
    <location>
        <begin position="234"/>
        <end position="334"/>
    </location>
</feature>
<dbReference type="SUPFAM" id="SSF46689">
    <property type="entry name" value="Homeodomain-like"/>
    <property type="match status" value="1"/>
</dbReference>
<dbReference type="PANTHER" id="PTHR46796:SF6">
    <property type="entry name" value="ARAC SUBFAMILY"/>
    <property type="match status" value="1"/>
</dbReference>
<keyword evidence="6" id="KW-1185">Reference proteome</keyword>
<sequence length="367" mass="40956">MQTYSDHQAVSQEADVMSGFLPCGIFDTEMASPADRWTAWRDSIAVMFDVGSPPCAESHPLFASVNAYHLGAMVFGDARYSPQAFQRSRKKIAGDGLDHFLVQLYLEGGYTGEINGNHEIVMRPGDICILDLGQSLSTRTTSSRTHTLVVPRSAMEAVLPDASVLHGAVLKREKILGKLLANHFTSLYQHLPEARQSQAISIADAVTGMIAACFRPTANALNVAHGQIDISILNLIKHHIEKHLNEPSLSPDTLALAFHVSRTTLYRLFEPFGGICTYIQNRRLQRAYTALKQAPDKPRWIYEIAFACGFRDEAHFSRSFRRAFGISPRDVRAQQSYCYSNQTVAPWSAHKKEGDYADWITRLVTRN</sequence>
<keyword evidence="2" id="KW-0238">DNA-binding</keyword>
<dbReference type="Pfam" id="PF14525">
    <property type="entry name" value="AraC_binding_2"/>
    <property type="match status" value="1"/>
</dbReference>
<evidence type="ECO:0000313" key="6">
    <source>
        <dbReference type="Proteomes" id="UP000650424"/>
    </source>
</evidence>
<gene>
    <name evidence="5" type="ORF">H8L32_02375</name>
</gene>
<dbReference type="PROSITE" id="PS00041">
    <property type="entry name" value="HTH_ARAC_FAMILY_1"/>
    <property type="match status" value="1"/>
</dbReference>
<organism evidence="5 6">
    <name type="scientific">Undibacterium hunanense</name>
    <dbReference type="NCBI Taxonomy" id="2762292"/>
    <lineage>
        <taxon>Bacteria</taxon>
        <taxon>Pseudomonadati</taxon>
        <taxon>Pseudomonadota</taxon>
        <taxon>Betaproteobacteria</taxon>
        <taxon>Burkholderiales</taxon>
        <taxon>Oxalobacteraceae</taxon>
        <taxon>Undibacterium</taxon>
    </lineage>
</organism>
<evidence type="ECO:0000256" key="3">
    <source>
        <dbReference type="ARBA" id="ARBA00023163"/>
    </source>
</evidence>
<reference evidence="5 6" key="1">
    <citation type="submission" date="2020-08" db="EMBL/GenBank/DDBJ databases">
        <title>Novel species isolated from subtropical streams in China.</title>
        <authorList>
            <person name="Lu H."/>
        </authorList>
    </citation>
    <scope>NUCLEOTIDE SEQUENCE [LARGE SCALE GENOMIC DNA]</scope>
    <source>
        <strain evidence="5 6">CY18W</strain>
    </source>
</reference>
<dbReference type="EMBL" id="JACOGF010000001">
    <property type="protein sequence ID" value="MBC3916323.1"/>
    <property type="molecule type" value="Genomic_DNA"/>
</dbReference>
<evidence type="ECO:0000313" key="5">
    <source>
        <dbReference type="EMBL" id="MBC3916323.1"/>
    </source>
</evidence>
<accession>A0ABR6ZKA2</accession>
<proteinExistence type="predicted"/>
<dbReference type="Gene3D" id="1.10.10.60">
    <property type="entry name" value="Homeodomain-like"/>
    <property type="match status" value="1"/>
</dbReference>
<dbReference type="Pfam" id="PF12833">
    <property type="entry name" value="HTH_18"/>
    <property type="match status" value="1"/>
</dbReference>
<comment type="caution">
    <text evidence="5">The sequence shown here is derived from an EMBL/GenBank/DDBJ whole genome shotgun (WGS) entry which is preliminary data.</text>
</comment>
<keyword evidence="1" id="KW-0805">Transcription regulation</keyword>
<dbReference type="InterPro" id="IPR009057">
    <property type="entry name" value="Homeodomain-like_sf"/>
</dbReference>
<dbReference type="RefSeq" id="WP_186945548.1">
    <property type="nucleotide sequence ID" value="NZ_JACOGF010000001.1"/>
</dbReference>
<dbReference type="PANTHER" id="PTHR46796">
    <property type="entry name" value="HTH-TYPE TRANSCRIPTIONAL ACTIVATOR RHAS-RELATED"/>
    <property type="match status" value="1"/>
</dbReference>
<evidence type="ECO:0000256" key="2">
    <source>
        <dbReference type="ARBA" id="ARBA00023125"/>
    </source>
</evidence>
<name>A0ABR6ZKA2_9BURK</name>
<dbReference type="InterPro" id="IPR020449">
    <property type="entry name" value="Tscrpt_reg_AraC-type_HTH"/>
</dbReference>
<dbReference type="PROSITE" id="PS01124">
    <property type="entry name" value="HTH_ARAC_FAMILY_2"/>
    <property type="match status" value="1"/>
</dbReference>
<dbReference type="InterPro" id="IPR050204">
    <property type="entry name" value="AraC_XylS_family_regulators"/>
</dbReference>
<protein>
    <submittedName>
        <fullName evidence="5">Helix-turn-helix domain-containing protein</fullName>
    </submittedName>
</protein>
<dbReference type="Proteomes" id="UP000650424">
    <property type="component" value="Unassembled WGS sequence"/>
</dbReference>
<dbReference type="InterPro" id="IPR035418">
    <property type="entry name" value="AraC-bd_2"/>
</dbReference>
<dbReference type="SMART" id="SM00342">
    <property type="entry name" value="HTH_ARAC"/>
    <property type="match status" value="1"/>
</dbReference>
<keyword evidence="3" id="KW-0804">Transcription</keyword>
<dbReference type="PRINTS" id="PR00032">
    <property type="entry name" value="HTHARAC"/>
</dbReference>
<evidence type="ECO:0000259" key="4">
    <source>
        <dbReference type="PROSITE" id="PS01124"/>
    </source>
</evidence>
<dbReference type="InterPro" id="IPR018062">
    <property type="entry name" value="HTH_AraC-typ_CS"/>
</dbReference>